<dbReference type="PANTHER" id="PTHR34846:SF11">
    <property type="entry name" value="4-CARBOXYMUCONOLACTONE DECARBOXYLASE FAMILY PROTEIN (AFU_ORTHOLOGUE AFUA_6G11590)"/>
    <property type="match status" value="1"/>
</dbReference>
<dbReference type="Pfam" id="PF02627">
    <property type="entry name" value="CMD"/>
    <property type="match status" value="1"/>
</dbReference>
<dbReference type="EC" id="4.1.1.44" evidence="2"/>
<protein>
    <submittedName>
        <fullName evidence="2">4-carboxymuconolactone decarboxylase</fullName>
        <ecNumber evidence="2">4.1.1.44</ecNumber>
    </submittedName>
</protein>
<dbReference type="InterPro" id="IPR003779">
    <property type="entry name" value="CMD-like"/>
</dbReference>
<evidence type="ECO:0000313" key="3">
    <source>
        <dbReference type="Proteomes" id="UP000571817"/>
    </source>
</evidence>
<comment type="caution">
    <text evidence="2">The sequence shown here is derived from an EMBL/GenBank/DDBJ whole genome shotgun (WGS) entry which is preliminary data.</text>
</comment>
<dbReference type="GO" id="GO:0047575">
    <property type="term" value="F:4-carboxymuconolactone decarboxylase activity"/>
    <property type="evidence" value="ECO:0007669"/>
    <property type="project" value="UniProtKB-EC"/>
</dbReference>
<dbReference type="GO" id="GO:0051920">
    <property type="term" value="F:peroxiredoxin activity"/>
    <property type="evidence" value="ECO:0007669"/>
    <property type="project" value="InterPro"/>
</dbReference>
<feature type="domain" description="Carboxymuconolactone decarboxylase-like" evidence="1">
    <location>
        <begin position="80"/>
        <end position="147"/>
    </location>
</feature>
<keyword evidence="2" id="KW-0456">Lyase</keyword>
<dbReference type="Proteomes" id="UP000571817">
    <property type="component" value="Unassembled WGS sequence"/>
</dbReference>
<dbReference type="InterPro" id="IPR029032">
    <property type="entry name" value="AhpD-like"/>
</dbReference>
<dbReference type="RefSeq" id="WP_179481165.1">
    <property type="nucleotide sequence ID" value="NZ_JACCFW010000001.1"/>
</dbReference>
<proteinExistence type="predicted"/>
<keyword evidence="3" id="KW-1185">Reference proteome</keyword>
<evidence type="ECO:0000313" key="2">
    <source>
        <dbReference type="EMBL" id="NYJ74908.1"/>
    </source>
</evidence>
<sequence length="198" mass="21266">MTSDRSDLDRLGGRLALLSPDELDDAQRSVHRQLEALTGPETRHDGFVAQLDDGRFIDPFNAMLRSPELTIGLGGWIREIARSGLSDDVRQVVILTVAGAWDAEYEIYAHRAAARAIGMSDNTIDAILAGAAPDGLGAEATVAHDLAAALLRTHDVPDVVYEACLRVFGESGTIAILSLIAQYQMVSSLLVCFRVPAP</sequence>
<name>A0A853DDE1_9MICO</name>
<accession>A0A853DDE1</accession>
<dbReference type="PANTHER" id="PTHR34846">
    <property type="entry name" value="4-CARBOXYMUCONOLACTONE DECARBOXYLASE FAMILY PROTEIN (AFU_ORTHOLOGUE AFUA_6G11590)"/>
    <property type="match status" value="1"/>
</dbReference>
<dbReference type="AlphaFoldDB" id="A0A853DDE1"/>
<evidence type="ECO:0000259" key="1">
    <source>
        <dbReference type="Pfam" id="PF02627"/>
    </source>
</evidence>
<dbReference type="SUPFAM" id="SSF69118">
    <property type="entry name" value="AhpD-like"/>
    <property type="match status" value="1"/>
</dbReference>
<dbReference type="EMBL" id="JACCFW010000001">
    <property type="protein sequence ID" value="NYJ74908.1"/>
    <property type="molecule type" value="Genomic_DNA"/>
</dbReference>
<reference evidence="2 3" key="1">
    <citation type="submission" date="2020-07" db="EMBL/GenBank/DDBJ databases">
        <title>Sequencing the genomes of 1000 actinobacteria strains.</title>
        <authorList>
            <person name="Klenk H.-P."/>
        </authorList>
    </citation>
    <scope>NUCLEOTIDE SEQUENCE [LARGE SCALE GENOMIC DNA]</scope>
    <source>
        <strain evidence="2 3">DSM 29531</strain>
    </source>
</reference>
<dbReference type="Gene3D" id="1.20.1290.10">
    <property type="entry name" value="AhpD-like"/>
    <property type="match status" value="1"/>
</dbReference>
<organism evidence="2 3">
    <name type="scientific">Allobranchiibius huperziae</name>
    <dbReference type="NCBI Taxonomy" id="1874116"/>
    <lineage>
        <taxon>Bacteria</taxon>
        <taxon>Bacillati</taxon>
        <taxon>Actinomycetota</taxon>
        <taxon>Actinomycetes</taxon>
        <taxon>Micrococcales</taxon>
        <taxon>Dermacoccaceae</taxon>
        <taxon>Allobranchiibius</taxon>
    </lineage>
</organism>
<gene>
    <name evidence="2" type="ORF">HNR15_001871</name>
</gene>